<dbReference type="Proteomes" id="UP000186922">
    <property type="component" value="Unassembled WGS sequence"/>
</dbReference>
<evidence type="ECO:0000313" key="1">
    <source>
        <dbReference type="EMBL" id="GAV07527.1"/>
    </source>
</evidence>
<dbReference type="AlphaFoldDB" id="A0A1D1W1U5"/>
<dbReference type="EMBL" id="BDGG01000015">
    <property type="protein sequence ID" value="GAV07527.1"/>
    <property type="molecule type" value="Genomic_DNA"/>
</dbReference>
<gene>
    <name evidence="1" type="primary">RvY_17352-1</name>
    <name evidence="1" type="synonym">RvY_17352.1</name>
    <name evidence="1" type="ORF">RvY_17352</name>
</gene>
<keyword evidence="2" id="KW-1185">Reference proteome</keyword>
<proteinExistence type="predicted"/>
<name>A0A1D1W1U5_RAMVA</name>
<reference evidence="1 2" key="1">
    <citation type="journal article" date="2016" name="Nat. Commun.">
        <title>Extremotolerant tardigrade genome and improved radiotolerance of human cultured cells by tardigrade-unique protein.</title>
        <authorList>
            <person name="Hashimoto T."/>
            <person name="Horikawa D.D."/>
            <person name="Saito Y."/>
            <person name="Kuwahara H."/>
            <person name="Kozuka-Hata H."/>
            <person name="Shin-I T."/>
            <person name="Minakuchi Y."/>
            <person name="Ohishi K."/>
            <person name="Motoyama A."/>
            <person name="Aizu T."/>
            <person name="Enomoto A."/>
            <person name="Kondo K."/>
            <person name="Tanaka S."/>
            <person name="Hara Y."/>
            <person name="Koshikawa S."/>
            <person name="Sagara H."/>
            <person name="Miura T."/>
            <person name="Yokobori S."/>
            <person name="Miyagawa K."/>
            <person name="Suzuki Y."/>
            <person name="Kubo T."/>
            <person name="Oyama M."/>
            <person name="Kohara Y."/>
            <person name="Fujiyama A."/>
            <person name="Arakawa K."/>
            <person name="Katayama T."/>
            <person name="Toyoda A."/>
            <person name="Kunieda T."/>
        </authorList>
    </citation>
    <scope>NUCLEOTIDE SEQUENCE [LARGE SCALE GENOMIC DNA]</scope>
    <source>
        <strain evidence="1 2">YOKOZUNA-1</strain>
    </source>
</reference>
<comment type="caution">
    <text evidence="1">The sequence shown here is derived from an EMBL/GenBank/DDBJ whole genome shotgun (WGS) entry which is preliminary data.</text>
</comment>
<organism evidence="1 2">
    <name type="scientific">Ramazzottius varieornatus</name>
    <name type="common">Water bear</name>
    <name type="synonym">Tardigrade</name>
    <dbReference type="NCBI Taxonomy" id="947166"/>
    <lineage>
        <taxon>Eukaryota</taxon>
        <taxon>Metazoa</taxon>
        <taxon>Ecdysozoa</taxon>
        <taxon>Tardigrada</taxon>
        <taxon>Eutardigrada</taxon>
        <taxon>Parachela</taxon>
        <taxon>Hypsibioidea</taxon>
        <taxon>Ramazzottiidae</taxon>
        <taxon>Ramazzottius</taxon>
    </lineage>
</organism>
<protein>
    <submittedName>
        <fullName evidence="1">Uncharacterized protein</fullName>
    </submittedName>
</protein>
<accession>A0A1D1W1U5</accession>
<sequence length="185" mass="21009">MQCFGYRVASEDAPWESLSHQQKKRDVSAGFYYWFLAYEVMTEALWRWERKPYAPWEFLRKDVRERGFTNCQELYDNRMVGYSADISTPIHFEDPNLFLGQLVSNWFYSADPHKEPLGIPSFPAVDALQGIVLRLTKGSNSASSEEGNQIIVDEFGLPDVPRQAPVAASLIGHAQTVVLTGDTRG</sequence>
<evidence type="ECO:0000313" key="2">
    <source>
        <dbReference type="Proteomes" id="UP000186922"/>
    </source>
</evidence>